<feature type="region of interest" description="Disordered" evidence="5">
    <location>
        <begin position="194"/>
        <end position="234"/>
    </location>
</feature>
<accession>A0AAF0EUV3</accession>
<evidence type="ECO:0000256" key="1">
    <source>
        <dbReference type="ARBA" id="ARBA00004123"/>
    </source>
</evidence>
<feature type="compositionally biased region" description="Basic and acidic residues" evidence="5">
    <location>
        <begin position="203"/>
        <end position="215"/>
    </location>
</feature>
<keyword evidence="2" id="KW-0240">DNA-directed RNA polymerase</keyword>
<dbReference type="GO" id="GO:0042797">
    <property type="term" value="P:tRNA transcription by RNA polymerase III"/>
    <property type="evidence" value="ECO:0007669"/>
    <property type="project" value="TreeGrafter"/>
</dbReference>
<keyword evidence="3" id="KW-0804">Transcription</keyword>
<evidence type="ECO:0000256" key="2">
    <source>
        <dbReference type="ARBA" id="ARBA00022478"/>
    </source>
</evidence>
<organism evidence="6 7">
    <name type="scientific">Malassezia cuniculi</name>
    <dbReference type="NCBI Taxonomy" id="948313"/>
    <lineage>
        <taxon>Eukaryota</taxon>
        <taxon>Fungi</taxon>
        <taxon>Dikarya</taxon>
        <taxon>Basidiomycota</taxon>
        <taxon>Ustilaginomycotina</taxon>
        <taxon>Malasseziomycetes</taxon>
        <taxon>Malasseziales</taxon>
        <taxon>Malasseziaceae</taxon>
        <taxon>Malassezia</taxon>
    </lineage>
</organism>
<gene>
    <name evidence="6" type="ORF">MCUN1_001815</name>
</gene>
<feature type="compositionally biased region" description="Acidic residues" evidence="5">
    <location>
        <begin position="225"/>
        <end position="234"/>
    </location>
</feature>
<evidence type="ECO:0000313" key="7">
    <source>
        <dbReference type="Proteomes" id="UP001219933"/>
    </source>
</evidence>
<dbReference type="GO" id="GO:0005666">
    <property type="term" value="C:RNA polymerase III complex"/>
    <property type="evidence" value="ECO:0007669"/>
    <property type="project" value="InterPro"/>
</dbReference>
<dbReference type="GO" id="GO:0003677">
    <property type="term" value="F:DNA binding"/>
    <property type="evidence" value="ECO:0007669"/>
    <property type="project" value="InterPro"/>
</dbReference>
<feature type="compositionally biased region" description="Low complexity" evidence="5">
    <location>
        <begin position="287"/>
        <end position="297"/>
    </location>
</feature>
<evidence type="ECO:0008006" key="8">
    <source>
        <dbReference type="Google" id="ProtNLM"/>
    </source>
</evidence>
<dbReference type="AlphaFoldDB" id="A0AAF0EUV3"/>
<feature type="compositionally biased region" description="Polar residues" evidence="5">
    <location>
        <begin position="40"/>
        <end position="54"/>
    </location>
</feature>
<feature type="region of interest" description="Disordered" evidence="5">
    <location>
        <begin position="1"/>
        <end position="151"/>
    </location>
</feature>
<protein>
    <recommendedName>
        <fullName evidence="8">DNA-directed RNA polymerase III subunit RPC4</fullName>
    </recommendedName>
</protein>
<name>A0AAF0EUV3_9BASI</name>
<dbReference type="PANTHER" id="PTHR13408">
    <property type="entry name" value="DNA-DIRECTED RNA POLYMERASE III"/>
    <property type="match status" value="1"/>
</dbReference>
<evidence type="ECO:0000256" key="5">
    <source>
        <dbReference type="SAM" id="MobiDB-lite"/>
    </source>
</evidence>
<dbReference type="InterPro" id="IPR007811">
    <property type="entry name" value="RPC4"/>
</dbReference>
<feature type="compositionally biased region" description="Gly residues" evidence="5">
    <location>
        <begin position="18"/>
        <end position="32"/>
    </location>
</feature>
<dbReference type="Proteomes" id="UP001219933">
    <property type="component" value="Chromosome 2"/>
</dbReference>
<sequence length="370" mass="38542">MSDAPGNGNASGSASGSAAGGGSAGTGSGTGSGTQKRITRPTQNVPAPGRTTSMVPGRGTTPAPAPGASRMVFRPVMAQRRKTPVPADVPAKQEAPDMPRPAAARGPGRGGRARPSSMRPPVEMTATGPFALGPTEAPSSSRSRTAIPRPVSVGIAPAASSSGTSMMSAHVDSALDDDGVRYIDMRRVQDLDAMAPQSLLEPPEGRIKKEVKKEGANTSQALDLSESETEEDEADIAERFSATLESNGSDQSVFLFQFPQVFPQFSATPVDLQAKEPKEEDEEMPEAKYGAGAAQQPLPTPPAPAPAPEGQIGRLDIYRNGRAVLMIGDVPFELNDGCETSFLQQLMLLDPGRQEAQKVCRDAAARVSLA</sequence>
<feature type="compositionally biased region" description="Low complexity" evidence="5">
    <location>
        <begin position="1"/>
        <end position="17"/>
    </location>
</feature>
<keyword evidence="7" id="KW-1185">Reference proteome</keyword>
<keyword evidence="4" id="KW-0539">Nucleus</keyword>
<proteinExistence type="predicted"/>
<evidence type="ECO:0000256" key="3">
    <source>
        <dbReference type="ARBA" id="ARBA00023163"/>
    </source>
</evidence>
<dbReference type="Pfam" id="PF05132">
    <property type="entry name" value="RNA_pol_Rpc4"/>
    <property type="match status" value="1"/>
</dbReference>
<feature type="region of interest" description="Disordered" evidence="5">
    <location>
        <begin position="273"/>
        <end position="310"/>
    </location>
</feature>
<dbReference type="EMBL" id="CP119878">
    <property type="protein sequence ID" value="WFD34969.1"/>
    <property type="molecule type" value="Genomic_DNA"/>
</dbReference>
<comment type="subcellular location">
    <subcellularLocation>
        <location evidence="1">Nucleus</location>
    </subcellularLocation>
</comment>
<feature type="compositionally biased region" description="Pro residues" evidence="5">
    <location>
        <begin position="298"/>
        <end position="307"/>
    </location>
</feature>
<reference evidence="6" key="1">
    <citation type="submission" date="2023-03" db="EMBL/GenBank/DDBJ databases">
        <title>Mating type loci evolution in Malassezia.</title>
        <authorList>
            <person name="Coelho M.A."/>
        </authorList>
    </citation>
    <scope>NUCLEOTIDE SEQUENCE</scope>
    <source>
        <strain evidence="6">CBS 11721</strain>
    </source>
</reference>
<evidence type="ECO:0000256" key="4">
    <source>
        <dbReference type="ARBA" id="ARBA00023242"/>
    </source>
</evidence>
<feature type="compositionally biased region" description="Low complexity" evidence="5">
    <location>
        <begin position="56"/>
        <end position="68"/>
    </location>
</feature>
<evidence type="ECO:0000313" key="6">
    <source>
        <dbReference type="EMBL" id="WFD34969.1"/>
    </source>
</evidence>
<dbReference type="PANTHER" id="PTHR13408:SF0">
    <property type="entry name" value="DNA-DIRECTED RNA POLYMERASE III SUBUNIT RPC4"/>
    <property type="match status" value="1"/>
</dbReference>